<keyword evidence="1" id="KW-1133">Transmembrane helix</keyword>
<dbReference type="AlphaFoldDB" id="A0A069Q5M2"/>
<keyword evidence="1" id="KW-0472">Membrane</keyword>
<dbReference type="OMA" id="ANYRIHI"/>
<dbReference type="Proteomes" id="UP000284767">
    <property type="component" value="Unassembled WGS sequence"/>
</dbReference>
<evidence type="ECO:0000313" key="8">
    <source>
        <dbReference type="EMBL" id="WOS76071.1"/>
    </source>
</evidence>
<dbReference type="EMBL" id="CVVU01000044">
    <property type="protein sequence ID" value="CRO20381.1"/>
    <property type="molecule type" value="Genomic_DNA"/>
</dbReference>
<name>A0A069Q5M2_PSEAI</name>
<evidence type="ECO:0000313" key="12">
    <source>
        <dbReference type="Proteomes" id="UP000284767"/>
    </source>
</evidence>
<evidence type="ECO:0000313" key="6">
    <source>
        <dbReference type="EMBL" id="RMS63124.1"/>
    </source>
</evidence>
<reference evidence="9" key="1">
    <citation type="submission" date="2015-06" db="EMBL/GenBank/DDBJ databases">
        <authorList>
            <person name="Radhakrishnan Rajesh"/>
            <person name="Underwood Anthony"/>
            <person name="Al-Shahib Ali"/>
        </authorList>
    </citation>
    <scope>NUCLEOTIDE SEQUENCE [LARGE SCALE GENOMIC DNA]</scope>
    <source>
        <strain evidence="9">P19_London_7_VIM_2_05_10</strain>
    </source>
</reference>
<dbReference type="eggNOG" id="ENOG5032AVU">
    <property type="taxonomic scope" value="Bacteria"/>
</dbReference>
<reference evidence="5 10" key="3">
    <citation type="submission" date="2017-05" db="EMBL/GenBank/DDBJ databases">
        <authorList>
            <person name="Song R."/>
            <person name="Chenine A.L."/>
            <person name="Ruprecht R.M."/>
        </authorList>
    </citation>
    <scope>NUCLEOTIDE SEQUENCE [LARGE SCALE GENOMIC DNA]</scope>
    <source>
        <strain evidence="5 10">S567_C10_BS</strain>
    </source>
</reference>
<evidence type="ECO:0000313" key="10">
    <source>
        <dbReference type="Proteomes" id="UP000194857"/>
    </source>
</evidence>
<dbReference type="Proteomes" id="UP000644192">
    <property type="component" value="Unassembled WGS sequence"/>
</dbReference>
<reference evidence="4" key="8">
    <citation type="submission" date="2020-01" db="EMBL/GenBank/DDBJ databases">
        <title>Bacteria Cultured from War Wounds Associated with the Conflict in Eastern Ukraine.</title>
        <authorList>
            <person name="Snesrud E."/>
            <person name="Galac M.R."/>
            <person name="Mc Gann P."/>
            <person name="Valentine K."/>
            <person name="Viacheslav K."/>
        </authorList>
    </citation>
    <scope>NUCLEOTIDE SEQUENCE</scope>
    <source>
        <strain evidence="4">VNMU148</strain>
    </source>
</reference>
<dbReference type="RefSeq" id="WP_003085989.1">
    <property type="nucleotide sequence ID" value="NZ_AP014622.1"/>
</dbReference>
<accession>A0A069Q5M2</accession>
<dbReference type="Proteomes" id="UP000194857">
    <property type="component" value="Unassembled WGS sequence"/>
</dbReference>
<reference evidence="8" key="9">
    <citation type="submission" date="2023-06" db="EMBL/GenBank/DDBJ databases">
        <authorList>
            <consortium name="Clinical and Environmental Microbiology Branch: Whole genome sequencing antimicrobial resistance pathogens in the healthcare setting"/>
        </authorList>
    </citation>
    <scope>NUCLEOTIDE SEQUENCE</scope>
    <source>
        <strain evidence="8">2021CK-01020</strain>
    </source>
</reference>
<evidence type="ECO:0000313" key="13">
    <source>
        <dbReference type="Proteomes" id="UP000433532"/>
    </source>
</evidence>
<evidence type="ECO:0000313" key="7">
    <source>
        <dbReference type="EMBL" id="RPM06665.1"/>
    </source>
</evidence>
<protein>
    <submittedName>
        <fullName evidence="3">Phage holin family protein</fullName>
    </submittedName>
</protein>
<evidence type="ECO:0000313" key="5">
    <source>
        <dbReference type="EMBL" id="OTI62238.1"/>
    </source>
</evidence>
<evidence type="ECO:0000256" key="1">
    <source>
        <dbReference type="SAM" id="Phobius"/>
    </source>
</evidence>
<dbReference type="EMBL" id="RBSQ01000192">
    <property type="protein sequence ID" value="RMS63124.1"/>
    <property type="molecule type" value="Genomic_DNA"/>
</dbReference>
<evidence type="ECO:0000313" key="4">
    <source>
        <dbReference type="EMBL" id="MZZ16350.1"/>
    </source>
</evidence>
<dbReference type="EMBL" id="NFFZ01000005">
    <property type="protein sequence ID" value="OTI62238.1"/>
    <property type="molecule type" value="Genomic_DNA"/>
</dbReference>
<feature type="transmembrane region" description="Helical" evidence="1">
    <location>
        <begin position="34"/>
        <end position="56"/>
    </location>
</feature>
<evidence type="ECO:0000313" key="3">
    <source>
        <dbReference type="EMBL" id="MUI36995.1"/>
    </source>
</evidence>
<gene>
    <name evidence="6" type="ORF">ALP65_01716</name>
    <name evidence="5" type="ORF">CAZ10_11735</name>
    <name evidence="3" type="ORF">GNQ48_18490</name>
    <name evidence="4" type="ORF">GUL26_29210</name>
    <name evidence="7" type="ORF">IPC1295_27985</name>
    <name evidence="8" type="ORF">L4V69_26700</name>
    <name evidence="2" type="ORF">PAERUG_P19_London_7_VIM_2_05_10_01054</name>
</gene>
<feature type="transmembrane region" description="Helical" evidence="1">
    <location>
        <begin position="6"/>
        <end position="22"/>
    </location>
</feature>
<reference evidence="7 12" key="6">
    <citation type="submission" date="2019-01" db="EMBL/GenBank/DDBJ databases">
        <title>The Pseudomonas aeruginosa pan-genome provides new insights on its population structure, horizontal gene transfer and pathogenicity.</title>
        <authorList>
            <person name="Freschi L."/>
            <person name="Vincent A.T."/>
            <person name="Jeukens J."/>
            <person name="Emond-Rheault J.-G."/>
            <person name="Kukavica-Ibrulj I."/>
            <person name="Dupont M.-J."/>
            <person name="Charette S.J."/>
            <person name="Boyle B."/>
            <person name="Levesque R.C."/>
        </authorList>
    </citation>
    <scope>NUCLEOTIDE SEQUENCE [LARGE SCALE GENOMIC DNA]</scope>
    <source>
        <strain evidence="7 12">PA-W36</strain>
    </source>
</reference>
<dbReference type="Pfam" id="PF05449">
    <property type="entry name" value="Phage_holin_3_7"/>
    <property type="match status" value="1"/>
</dbReference>
<proteinExistence type="predicted"/>
<dbReference type="Proteomes" id="UP001297540">
    <property type="component" value="Chromosome"/>
</dbReference>
<reference evidence="3 13" key="7">
    <citation type="submission" date="2019-11" db="EMBL/GenBank/DDBJ databases">
        <title>Genomes of ocular Pseudomonas aeruginosa isolates.</title>
        <authorList>
            <person name="Khan M."/>
            <person name="Rice S.A."/>
            <person name="Willcox M.D.P."/>
            <person name="Stapleton F."/>
        </authorList>
    </citation>
    <scope>NUCLEOTIDE SEQUENCE [LARGE SCALE GENOMIC DNA]</scope>
    <source>
        <strain evidence="3 13">PA221</strain>
    </source>
</reference>
<dbReference type="InterPro" id="IPR008473">
    <property type="entry name" value="Phage_holin_3_7"/>
</dbReference>
<dbReference type="EMBL" id="WOAD01000015">
    <property type="protein sequence ID" value="MUI36995.1"/>
    <property type="molecule type" value="Genomic_DNA"/>
</dbReference>
<accession>A0A1S1C456</accession>
<reference evidence="2" key="2">
    <citation type="submission" date="2015-06" db="EMBL/GenBank/DDBJ databases">
        <authorList>
            <person name="Radhakrishnan R."/>
            <person name="Underwood A."/>
            <person name="Al-Shahib A."/>
        </authorList>
    </citation>
    <scope>NUCLEOTIDE SEQUENCE</scope>
    <source>
        <strain evidence="2">P19_London_7_VIM_2_05_10</strain>
    </source>
</reference>
<dbReference type="EMBL" id="CP136986">
    <property type="protein sequence ID" value="WOS76071.1"/>
    <property type="molecule type" value="Genomic_DNA"/>
</dbReference>
<reference evidence="6 11" key="5">
    <citation type="submission" date="2018-08" db="EMBL/GenBank/DDBJ databases">
        <title>Recombination of ecologically and evolutionarily significant loci maintains genetic cohesion in the Pseudomonas syringae species complex.</title>
        <authorList>
            <person name="Dillon M."/>
            <person name="Thakur S."/>
            <person name="Almeida R.N.D."/>
            <person name="Weir B.S."/>
            <person name="Guttman D.S."/>
        </authorList>
    </citation>
    <scope>NUCLEOTIDE SEQUENCE [LARGE SCALE GENOMIC DNA]</scope>
    <source>
        <strain evidence="6 11">ICMP 7846</strain>
    </source>
</reference>
<keyword evidence="1" id="KW-0812">Transmembrane</keyword>
<feature type="transmembrane region" description="Helical" evidence="1">
    <location>
        <begin position="62"/>
        <end position="80"/>
    </location>
</feature>
<evidence type="ECO:0000313" key="9">
    <source>
        <dbReference type="Proteomes" id="UP000045039"/>
    </source>
</evidence>
<evidence type="ECO:0000313" key="2">
    <source>
        <dbReference type="EMBL" id="CRO20381.1"/>
    </source>
</evidence>
<dbReference type="Proteomes" id="UP000270834">
    <property type="component" value="Unassembled WGS sequence"/>
</dbReference>
<evidence type="ECO:0000313" key="11">
    <source>
        <dbReference type="Proteomes" id="UP000270834"/>
    </source>
</evidence>
<dbReference type="Proteomes" id="UP000433532">
    <property type="component" value="Unassembled WGS sequence"/>
</dbReference>
<dbReference type="EMBL" id="NSNE01000022">
    <property type="protein sequence ID" value="RPM06665.1"/>
    <property type="molecule type" value="Genomic_DNA"/>
</dbReference>
<reference evidence="7 12" key="4">
    <citation type="submission" date="2017-08" db="EMBL/GenBank/DDBJ databases">
        <authorList>
            <person name="Feschi L."/>
            <person name="Jeukens J."/>
            <person name="Emond-Rheault J.-G."/>
            <person name="Kukavica-Ibrulj I."/>
            <person name="Boyle B."/>
            <person name="Levesque R.C."/>
        </authorList>
    </citation>
    <scope>NUCLEOTIDE SEQUENCE [LARGE SCALE GENOMIC DNA]</scope>
    <source>
        <strain evidence="7 12">PA-W36</strain>
    </source>
</reference>
<organism evidence="6 11">
    <name type="scientific">Pseudomonas aeruginosa</name>
    <dbReference type="NCBI Taxonomy" id="287"/>
    <lineage>
        <taxon>Bacteria</taxon>
        <taxon>Pseudomonadati</taxon>
        <taxon>Pseudomonadota</taxon>
        <taxon>Gammaproteobacteria</taxon>
        <taxon>Pseudomonadales</taxon>
        <taxon>Pseudomonadaceae</taxon>
        <taxon>Pseudomonas</taxon>
    </lineage>
</organism>
<dbReference type="EMBL" id="WXZT01000026">
    <property type="protein sequence ID" value="MZZ16350.1"/>
    <property type="molecule type" value="Genomic_DNA"/>
</dbReference>
<dbReference type="Proteomes" id="UP000045039">
    <property type="component" value="Unassembled WGS sequence"/>
</dbReference>
<dbReference type="KEGG" id="paeb:NCGM1900_1810"/>
<sequence length="91" mass="9920">MVDPLSTLTVLVCSAICMRLITYRRAGARFRPGVSLCAYLLALCTGCQALGIVAGLYRAEHLSPWMLGVLLVLLVLLLQARGNLARVLRLH</sequence>
<reference evidence="8" key="10">
    <citation type="submission" date="2023-10" db="EMBL/GenBank/DDBJ databases">
        <title>Pathogen: clinical or host-associated sample.</title>
        <authorList>
            <person name="Hergert J."/>
            <person name="Casey R."/>
            <person name="Wagner J."/>
            <person name="Young E.L."/>
            <person name="Oakeson K.F."/>
        </authorList>
    </citation>
    <scope>NUCLEOTIDE SEQUENCE</scope>
    <source>
        <strain evidence="8">2021CK-01020</strain>
    </source>
</reference>